<protein>
    <submittedName>
        <fullName evidence="16">Kcnc2 protein</fullName>
    </submittedName>
</protein>
<organism evidence="16 17">
    <name type="scientific">Symbiodinium natans</name>
    <dbReference type="NCBI Taxonomy" id="878477"/>
    <lineage>
        <taxon>Eukaryota</taxon>
        <taxon>Sar</taxon>
        <taxon>Alveolata</taxon>
        <taxon>Dinophyceae</taxon>
        <taxon>Suessiales</taxon>
        <taxon>Symbiodiniaceae</taxon>
        <taxon>Symbiodinium</taxon>
    </lineage>
</organism>
<keyword evidence="6" id="KW-0106">Calcium</keyword>
<dbReference type="Gene3D" id="1.20.120.350">
    <property type="entry name" value="Voltage-gated potassium channels. Chain C"/>
    <property type="match status" value="1"/>
</dbReference>
<evidence type="ECO:0000256" key="2">
    <source>
        <dbReference type="ARBA" id="ARBA00022448"/>
    </source>
</evidence>
<dbReference type="InterPro" id="IPR005821">
    <property type="entry name" value="Ion_trans_dom"/>
</dbReference>
<evidence type="ECO:0000256" key="7">
    <source>
        <dbReference type="ARBA" id="ARBA00022882"/>
    </source>
</evidence>
<keyword evidence="7" id="KW-0851">Voltage-gated channel</keyword>
<evidence type="ECO:0000313" key="16">
    <source>
        <dbReference type="EMBL" id="CAE7561542.1"/>
    </source>
</evidence>
<dbReference type="GO" id="GO:0001508">
    <property type="term" value="P:action potential"/>
    <property type="evidence" value="ECO:0007669"/>
    <property type="project" value="TreeGrafter"/>
</dbReference>
<evidence type="ECO:0000256" key="11">
    <source>
        <dbReference type="ARBA" id="ARBA00023136"/>
    </source>
</evidence>
<dbReference type="InterPro" id="IPR002048">
    <property type="entry name" value="EF_hand_dom"/>
</dbReference>
<dbReference type="Gene3D" id="1.10.238.10">
    <property type="entry name" value="EF-hand"/>
    <property type="match status" value="1"/>
</dbReference>
<dbReference type="SMART" id="SM00054">
    <property type="entry name" value="EFh"/>
    <property type="match status" value="2"/>
</dbReference>
<feature type="compositionally biased region" description="Polar residues" evidence="13">
    <location>
        <begin position="193"/>
        <end position="215"/>
    </location>
</feature>
<dbReference type="InterPro" id="IPR018247">
    <property type="entry name" value="EF_Hand_1_Ca_BS"/>
</dbReference>
<keyword evidence="10" id="KW-0406">Ion transport</keyword>
<evidence type="ECO:0000256" key="8">
    <source>
        <dbReference type="ARBA" id="ARBA00022958"/>
    </source>
</evidence>
<dbReference type="OrthoDB" id="26525at2759"/>
<feature type="domain" description="EF-hand" evidence="15">
    <location>
        <begin position="612"/>
        <end position="647"/>
    </location>
</feature>
<feature type="compositionally biased region" description="Basic and acidic residues" evidence="13">
    <location>
        <begin position="256"/>
        <end position="267"/>
    </location>
</feature>
<evidence type="ECO:0000256" key="12">
    <source>
        <dbReference type="ARBA" id="ARBA00023303"/>
    </source>
</evidence>
<evidence type="ECO:0000256" key="10">
    <source>
        <dbReference type="ARBA" id="ARBA00023065"/>
    </source>
</evidence>
<evidence type="ECO:0000313" key="17">
    <source>
        <dbReference type="Proteomes" id="UP000604046"/>
    </source>
</evidence>
<dbReference type="PROSITE" id="PS50222">
    <property type="entry name" value="EF_HAND_2"/>
    <property type="match status" value="2"/>
</dbReference>
<keyword evidence="9 14" id="KW-1133">Transmembrane helix</keyword>
<keyword evidence="8" id="KW-0630">Potassium</keyword>
<evidence type="ECO:0000256" key="13">
    <source>
        <dbReference type="SAM" id="MobiDB-lite"/>
    </source>
</evidence>
<keyword evidence="11 14" id="KW-0472">Membrane</keyword>
<dbReference type="Gene3D" id="1.10.287.70">
    <property type="match status" value="1"/>
</dbReference>
<dbReference type="InterPro" id="IPR011992">
    <property type="entry name" value="EF-hand-dom_pair"/>
</dbReference>
<keyword evidence="17" id="KW-1185">Reference proteome</keyword>
<feature type="domain" description="EF-hand" evidence="15">
    <location>
        <begin position="576"/>
        <end position="611"/>
    </location>
</feature>
<dbReference type="PANTHER" id="PTHR11537">
    <property type="entry name" value="VOLTAGE-GATED POTASSIUM CHANNEL"/>
    <property type="match status" value="1"/>
</dbReference>
<dbReference type="InterPro" id="IPR027359">
    <property type="entry name" value="Volt_channel_dom_sf"/>
</dbReference>
<sequence>MSFLEEVVQHYERDCATLKASVAEKQEALSPVSRPQFLRLTAGKKALGLEPNEAFFGKSPYSPQNWRPTAADSDSSEEFEPSSKVHRRLASKSAASDVSDRETVTSTDSLELKTPKGLYQPPKLPDPRDAFHPRTPLAAPASLFEAKASPVQKELPEVKEDSDSEVSAELAVSPNAAPPTPDFALPATPQSPPQQVATLRTQVSFRRGSTSNSLADSGGSGIAAQPKSKASFRRGSTSEGFGDTAVAVAGSQPKAPIKEEDAEDKKSAKSSSSSSSSSGSSASFASSTDEEHVPPGMNSRLTNKRPSNVSLSAFFKREPAVSRVWLFLEDPDSSPAARWYALTTNYLITATILFTIWQAGSEPFFTKDVEAYIQLGIEILMCMEFVTHFVSSSSKLAFCKNPYNFIDFAALVPLAVRSAYGLTTPAATDNLIAHSLLVCYVPVVRQLKLIRRFQKLQLLLHVLSTTLDALKLLLFLVCLIVLFFGTMLYMIEPSDSTTLPTYIYWCTVTVTTVGTCDMAPVTWGGKVMAGILCLISVLFMAMPLSVLGNAMSKTWDDRHRILLMTQTRRRLKHLGYSADDMPKLFKKFDRDGNGELEMEEFCDMVATMRVGVKPTEASELFMAFDANGDGGIDEREFMKALFPLDYRRIYRRASGMTFGA</sequence>
<evidence type="ECO:0000256" key="4">
    <source>
        <dbReference type="ARBA" id="ARBA00022692"/>
    </source>
</evidence>
<dbReference type="Pfam" id="PF00520">
    <property type="entry name" value="Ion_trans"/>
    <property type="match status" value="1"/>
</dbReference>
<evidence type="ECO:0000256" key="6">
    <source>
        <dbReference type="ARBA" id="ARBA00022837"/>
    </source>
</evidence>
<feature type="transmembrane region" description="Helical" evidence="14">
    <location>
        <begin position="472"/>
        <end position="491"/>
    </location>
</feature>
<evidence type="ECO:0000256" key="5">
    <source>
        <dbReference type="ARBA" id="ARBA00022826"/>
    </source>
</evidence>
<comment type="subcellular location">
    <subcellularLocation>
        <location evidence="1">Membrane</location>
        <topology evidence="1">Multi-pass membrane protein</topology>
    </subcellularLocation>
</comment>
<evidence type="ECO:0000256" key="3">
    <source>
        <dbReference type="ARBA" id="ARBA00022538"/>
    </source>
</evidence>
<dbReference type="PANTHER" id="PTHR11537:SF254">
    <property type="entry name" value="POTASSIUM VOLTAGE-GATED CHANNEL PROTEIN SHAB"/>
    <property type="match status" value="1"/>
</dbReference>
<reference evidence="16" key="1">
    <citation type="submission" date="2021-02" db="EMBL/GenBank/DDBJ databases">
        <authorList>
            <person name="Dougan E. K."/>
            <person name="Rhodes N."/>
            <person name="Thang M."/>
            <person name="Chan C."/>
        </authorList>
    </citation>
    <scope>NUCLEOTIDE SEQUENCE</scope>
</reference>
<comment type="caution">
    <text evidence="16">The sequence shown here is derived from an EMBL/GenBank/DDBJ whole genome shotgun (WGS) entry which is preliminary data.</text>
</comment>
<dbReference type="EMBL" id="CAJNDS010002670">
    <property type="protein sequence ID" value="CAE7561542.1"/>
    <property type="molecule type" value="Genomic_DNA"/>
</dbReference>
<dbReference type="SUPFAM" id="SSF47473">
    <property type="entry name" value="EF-hand"/>
    <property type="match status" value="1"/>
</dbReference>
<evidence type="ECO:0000256" key="9">
    <source>
        <dbReference type="ARBA" id="ARBA00022989"/>
    </source>
</evidence>
<dbReference type="CDD" id="cd00051">
    <property type="entry name" value="EFh"/>
    <property type="match status" value="1"/>
</dbReference>
<feature type="compositionally biased region" description="Low complexity" evidence="13">
    <location>
        <begin position="269"/>
        <end position="287"/>
    </location>
</feature>
<dbReference type="GO" id="GO:0008076">
    <property type="term" value="C:voltage-gated potassium channel complex"/>
    <property type="evidence" value="ECO:0007669"/>
    <property type="project" value="InterPro"/>
</dbReference>
<keyword evidence="3" id="KW-0633">Potassium transport</keyword>
<feature type="transmembrane region" description="Helical" evidence="14">
    <location>
        <begin position="527"/>
        <end position="550"/>
    </location>
</feature>
<evidence type="ECO:0000259" key="15">
    <source>
        <dbReference type="PROSITE" id="PS50222"/>
    </source>
</evidence>
<keyword evidence="5" id="KW-0631">Potassium channel</keyword>
<dbReference type="SUPFAM" id="SSF81324">
    <property type="entry name" value="Voltage-gated potassium channels"/>
    <property type="match status" value="1"/>
</dbReference>
<feature type="region of interest" description="Disordered" evidence="13">
    <location>
        <begin position="53"/>
        <end position="304"/>
    </location>
</feature>
<accession>A0A812U4G1</accession>
<name>A0A812U4G1_9DINO</name>
<dbReference type="GO" id="GO:0005249">
    <property type="term" value="F:voltage-gated potassium channel activity"/>
    <property type="evidence" value="ECO:0007669"/>
    <property type="project" value="InterPro"/>
</dbReference>
<gene>
    <name evidence="16" type="primary">Kcnc2</name>
    <name evidence="16" type="ORF">SNAT2548_LOCUS31687</name>
</gene>
<proteinExistence type="predicted"/>
<evidence type="ECO:0000256" key="1">
    <source>
        <dbReference type="ARBA" id="ARBA00004141"/>
    </source>
</evidence>
<dbReference type="AlphaFoldDB" id="A0A812U4G1"/>
<dbReference type="PRINTS" id="PR00169">
    <property type="entry name" value="KCHANNEL"/>
</dbReference>
<dbReference type="GO" id="GO:0005509">
    <property type="term" value="F:calcium ion binding"/>
    <property type="evidence" value="ECO:0007669"/>
    <property type="project" value="InterPro"/>
</dbReference>
<feature type="transmembrane region" description="Helical" evidence="14">
    <location>
        <begin position="339"/>
        <end position="359"/>
    </location>
</feature>
<dbReference type="Pfam" id="PF13499">
    <property type="entry name" value="EF-hand_7"/>
    <property type="match status" value="1"/>
</dbReference>
<keyword evidence="2" id="KW-0813">Transport</keyword>
<evidence type="ECO:0000256" key="14">
    <source>
        <dbReference type="SAM" id="Phobius"/>
    </source>
</evidence>
<dbReference type="InterPro" id="IPR028325">
    <property type="entry name" value="VG_K_chnl"/>
</dbReference>
<dbReference type="PROSITE" id="PS00018">
    <property type="entry name" value="EF_HAND_1"/>
    <property type="match status" value="1"/>
</dbReference>
<dbReference type="Proteomes" id="UP000604046">
    <property type="component" value="Unassembled WGS sequence"/>
</dbReference>
<keyword evidence="12" id="KW-0407">Ion channel</keyword>
<keyword evidence="4 14" id="KW-0812">Transmembrane</keyword>